<evidence type="ECO:0000313" key="1">
    <source>
        <dbReference type="Proteomes" id="UP000887578"/>
    </source>
</evidence>
<accession>A0A914PXR2</accession>
<dbReference type="Proteomes" id="UP000887578">
    <property type="component" value="Unplaced"/>
</dbReference>
<keyword evidence="1" id="KW-1185">Reference proteome</keyword>
<dbReference type="WBParaSite" id="PDA_v2.g23614.t1">
    <property type="protein sequence ID" value="PDA_v2.g23614.t1"/>
    <property type="gene ID" value="PDA_v2.g23614"/>
</dbReference>
<proteinExistence type="predicted"/>
<evidence type="ECO:0000313" key="2">
    <source>
        <dbReference type="WBParaSite" id="PDA_v2.g23614.t1"/>
    </source>
</evidence>
<name>A0A914PXR2_9BILA</name>
<organism evidence="1 2">
    <name type="scientific">Panagrolaimus davidi</name>
    <dbReference type="NCBI Taxonomy" id="227884"/>
    <lineage>
        <taxon>Eukaryota</taxon>
        <taxon>Metazoa</taxon>
        <taxon>Ecdysozoa</taxon>
        <taxon>Nematoda</taxon>
        <taxon>Chromadorea</taxon>
        <taxon>Rhabditida</taxon>
        <taxon>Tylenchina</taxon>
        <taxon>Panagrolaimomorpha</taxon>
        <taxon>Panagrolaimoidea</taxon>
        <taxon>Panagrolaimidae</taxon>
        <taxon>Panagrolaimus</taxon>
    </lineage>
</organism>
<reference evidence="2" key="1">
    <citation type="submission" date="2022-11" db="UniProtKB">
        <authorList>
            <consortium name="WormBaseParasite"/>
        </authorList>
    </citation>
    <scope>IDENTIFICATION</scope>
</reference>
<protein>
    <submittedName>
        <fullName evidence="2">Uncharacterized protein</fullName>
    </submittedName>
</protein>
<sequence length="95" mass="11171">MLEFIAKQKSIYKFICKNVNYSQYLGEGANSNGKVQVYFRVKNRFGKDEIMVIALSDETFIPQLEFDDPRKVRSIITVYFRDIGDLNKIFISKEF</sequence>
<dbReference type="AlphaFoldDB" id="A0A914PXR2"/>